<dbReference type="HOGENOM" id="CLU_048314_1_0_1"/>
<dbReference type="KEGG" id="sla:SERLADRAFT_436577"/>
<organism>
    <name type="scientific">Serpula lacrymans var. lacrymans (strain S7.9)</name>
    <name type="common">Dry rot fungus</name>
    <dbReference type="NCBI Taxonomy" id="578457"/>
    <lineage>
        <taxon>Eukaryota</taxon>
        <taxon>Fungi</taxon>
        <taxon>Dikarya</taxon>
        <taxon>Basidiomycota</taxon>
        <taxon>Agaricomycotina</taxon>
        <taxon>Agaricomycetes</taxon>
        <taxon>Agaricomycetidae</taxon>
        <taxon>Boletales</taxon>
        <taxon>Coniophorineae</taxon>
        <taxon>Serpulaceae</taxon>
        <taxon>Serpula</taxon>
    </lineage>
</organism>
<dbReference type="EMBL" id="GL945432">
    <property type="protein sequence ID" value="EGO26756.1"/>
    <property type="molecule type" value="Genomic_DNA"/>
</dbReference>
<dbReference type="Proteomes" id="UP000008064">
    <property type="component" value="Unassembled WGS sequence"/>
</dbReference>
<dbReference type="AlphaFoldDB" id="F8NRG3"/>
<protein>
    <submittedName>
        <fullName evidence="2">Uncharacterized protein</fullName>
    </submittedName>
</protein>
<reference evidence="2" key="1">
    <citation type="submission" date="2011-04" db="EMBL/GenBank/DDBJ databases">
        <title>Evolution of plant cell wall degrading machinery underlies the functional diversity of forest fungi.</title>
        <authorList>
            <consortium name="US DOE Joint Genome Institute (JGI-PGF)"/>
            <person name="Eastwood D.C."/>
            <person name="Floudas D."/>
            <person name="Binder M."/>
            <person name="Majcherczyk A."/>
            <person name="Schneider P."/>
            <person name="Aerts A."/>
            <person name="Asiegbu F.O."/>
            <person name="Baker S.E."/>
            <person name="Barry K."/>
            <person name="Bendiksby M."/>
            <person name="Blumentritt M."/>
            <person name="Coutinho P.M."/>
            <person name="Cullen D."/>
            <person name="Cullen D."/>
            <person name="Gathman A."/>
            <person name="Goodell B."/>
            <person name="Henrissat B."/>
            <person name="Ihrmark K."/>
            <person name="Kauserud H."/>
            <person name="Kohler A."/>
            <person name="LaButti K."/>
            <person name="Lapidus A."/>
            <person name="Lavin J.L."/>
            <person name="Lee Y.-H."/>
            <person name="Lindquist E."/>
            <person name="Lilly W."/>
            <person name="Lucas S."/>
            <person name="Morin E."/>
            <person name="Murat C."/>
            <person name="Oguiza J.A."/>
            <person name="Park J."/>
            <person name="Pisabarro A.G."/>
            <person name="Riley R."/>
            <person name="Rosling A."/>
            <person name="Salamov A."/>
            <person name="Schmidt O."/>
            <person name="Schmutz J."/>
            <person name="Skrede I."/>
            <person name="Stenlid J."/>
            <person name="Wiebenga A."/>
            <person name="Xie X."/>
            <person name="Kues U."/>
            <person name="Hibbett D.S."/>
            <person name="Hoffmeister D."/>
            <person name="Hogberg N."/>
            <person name="Martin F."/>
            <person name="Grigoriev I.V."/>
            <person name="Watkinson S.C."/>
        </authorList>
    </citation>
    <scope>NUCLEOTIDE SEQUENCE</scope>
    <source>
        <strain evidence="2">S7.9</strain>
    </source>
</reference>
<evidence type="ECO:0000256" key="1">
    <source>
        <dbReference type="SAM" id="MobiDB-lite"/>
    </source>
</evidence>
<feature type="region of interest" description="Disordered" evidence="1">
    <location>
        <begin position="230"/>
        <end position="261"/>
    </location>
</feature>
<dbReference type="GeneID" id="18814714"/>
<gene>
    <name evidence="2" type="ORF">SERLADRAFT_436577</name>
</gene>
<feature type="compositionally biased region" description="Polar residues" evidence="1">
    <location>
        <begin position="231"/>
        <end position="254"/>
    </location>
</feature>
<dbReference type="RefSeq" id="XP_007316929.1">
    <property type="nucleotide sequence ID" value="XM_007316867.1"/>
</dbReference>
<name>F8NRG3_SERL9</name>
<accession>F8NRG3</accession>
<dbReference type="OrthoDB" id="2688366at2759"/>
<proteinExistence type="predicted"/>
<evidence type="ECO:0000313" key="2">
    <source>
        <dbReference type="EMBL" id="EGO26756.1"/>
    </source>
</evidence>
<sequence length="261" mass="29455">MGKYNHIPELAGSDNYLGWKRDPSKPREFASYCPVAVDPLRPTASESKIMDDWILRDCAAKSLISRKVSSTVSKLLPDDVNLTARDCWNTLAAHFHHNASSLQFELHSRMSLLHMKDLDDAERFLSEWKDIAQCFSDLSADSLSDEEAIFNFVGGLPATPTWDTFKSHHTRSLQRASRGIVDIGGVSTPFFVLAIDPSFDLVLRNFSSEVSRLKGERLYHHSTPKFVHTGITHTSKPFPSHSSQPRIHKNNPSLHQPRLCF</sequence>